<reference evidence="2" key="1">
    <citation type="submission" date="2015-10" db="EMBL/GenBank/DDBJ databases">
        <authorList>
            <person name="Gilbert D.G."/>
        </authorList>
    </citation>
    <scope>NUCLEOTIDE SEQUENCE</scope>
</reference>
<evidence type="ECO:0000259" key="1">
    <source>
        <dbReference type="Pfam" id="PF03795"/>
    </source>
</evidence>
<proteinExistence type="predicted"/>
<dbReference type="InterPro" id="IPR011008">
    <property type="entry name" value="Dimeric_a/b-barrel"/>
</dbReference>
<protein>
    <submittedName>
        <fullName evidence="2">YCII-related domain protein</fullName>
    </submittedName>
</protein>
<dbReference type="SUPFAM" id="SSF54909">
    <property type="entry name" value="Dimeric alpha+beta barrel"/>
    <property type="match status" value="1"/>
</dbReference>
<gene>
    <name evidence="2" type="ORF">MGWOODY_XGa2837</name>
</gene>
<dbReference type="InterPro" id="IPR051807">
    <property type="entry name" value="Sec-metab_biosynth-assoc"/>
</dbReference>
<dbReference type="AlphaFoldDB" id="A0A160TUA6"/>
<accession>A0A160TUA6</accession>
<dbReference type="PANTHER" id="PTHR33606:SF3">
    <property type="entry name" value="PROTEIN YCII"/>
    <property type="match status" value="1"/>
</dbReference>
<sequence>MLYAIHCLDRENSLSIRLENYDAHREYLNATQTNIVLAGPVTADDGSTPIGSFMIISVNNQEEAEHFNQGDPFYRLNVWDKASIRIQPFIKRRGWSEET</sequence>
<organism evidence="2">
    <name type="scientific">hydrothermal vent metagenome</name>
    <dbReference type="NCBI Taxonomy" id="652676"/>
    <lineage>
        <taxon>unclassified sequences</taxon>
        <taxon>metagenomes</taxon>
        <taxon>ecological metagenomes</taxon>
    </lineage>
</organism>
<feature type="domain" description="YCII-related" evidence="1">
    <location>
        <begin position="1"/>
        <end position="84"/>
    </location>
</feature>
<dbReference type="EMBL" id="CZRL01000098">
    <property type="protein sequence ID" value="CUS53707.1"/>
    <property type="molecule type" value="Genomic_DNA"/>
</dbReference>
<evidence type="ECO:0000313" key="2">
    <source>
        <dbReference type="EMBL" id="CUS53707.1"/>
    </source>
</evidence>
<name>A0A160TUA6_9ZZZZ</name>
<dbReference type="Pfam" id="PF03795">
    <property type="entry name" value="YCII"/>
    <property type="match status" value="1"/>
</dbReference>
<dbReference type="PANTHER" id="PTHR33606">
    <property type="entry name" value="PROTEIN YCII"/>
    <property type="match status" value="1"/>
</dbReference>
<dbReference type="InterPro" id="IPR005545">
    <property type="entry name" value="YCII"/>
</dbReference>
<dbReference type="Gene3D" id="3.30.70.1060">
    <property type="entry name" value="Dimeric alpha+beta barrel"/>
    <property type="match status" value="1"/>
</dbReference>